<organism evidence="1 2">
    <name type="scientific">Dethiobacter alkaliphilus AHT 1</name>
    <dbReference type="NCBI Taxonomy" id="555088"/>
    <lineage>
        <taxon>Bacteria</taxon>
        <taxon>Bacillati</taxon>
        <taxon>Bacillota</taxon>
        <taxon>Dethiobacteria</taxon>
        <taxon>Dethiobacterales</taxon>
        <taxon>Dethiobacteraceae</taxon>
        <taxon>Dethiobacter</taxon>
    </lineage>
</organism>
<protein>
    <submittedName>
        <fullName evidence="1">Uncharacterized protein</fullName>
    </submittedName>
</protein>
<evidence type="ECO:0000313" key="2">
    <source>
        <dbReference type="Proteomes" id="UP000006443"/>
    </source>
</evidence>
<reference evidence="1 2" key="1">
    <citation type="submission" date="2009-02" db="EMBL/GenBank/DDBJ databases">
        <title>Sequencing of the draft genome and assembly of Dethiobacter alkaliphilus AHT 1.</title>
        <authorList>
            <consortium name="US DOE Joint Genome Institute (JGI-PGF)"/>
            <person name="Lucas S."/>
            <person name="Copeland A."/>
            <person name="Lapidus A."/>
            <person name="Glavina del Rio T."/>
            <person name="Dalin E."/>
            <person name="Tice H."/>
            <person name="Bruce D."/>
            <person name="Goodwin L."/>
            <person name="Pitluck S."/>
            <person name="Larimer F."/>
            <person name="Land M.L."/>
            <person name="Hauser L."/>
            <person name="Muyzer G."/>
        </authorList>
    </citation>
    <scope>NUCLEOTIDE SEQUENCE [LARGE SCALE GENOMIC DNA]</scope>
    <source>
        <strain evidence="1 2">AHT 1</strain>
    </source>
</reference>
<accession>C0GCP2</accession>
<evidence type="ECO:0000313" key="1">
    <source>
        <dbReference type="EMBL" id="EEG78977.1"/>
    </source>
</evidence>
<comment type="caution">
    <text evidence="1">The sequence shown here is derived from an EMBL/GenBank/DDBJ whole genome shotgun (WGS) entry which is preliminary data.</text>
</comment>
<dbReference type="RefSeq" id="WP_008514087.1">
    <property type="nucleotide sequence ID" value="NZ_ACJM01000001.1"/>
</dbReference>
<proteinExistence type="predicted"/>
<dbReference type="STRING" id="555088.DealDRAFT_0251"/>
<dbReference type="AlphaFoldDB" id="C0GCP2"/>
<gene>
    <name evidence="1" type="ORF">DealDRAFT_0251</name>
</gene>
<sequence>MESLSFLAPIAFIFGLAGFAEASRLKKDVAELKAEVEKLKNK</sequence>
<name>C0GCP2_DETAL</name>
<dbReference type="EMBL" id="ACJM01000001">
    <property type="protein sequence ID" value="EEG78977.1"/>
    <property type="molecule type" value="Genomic_DNA"/>
</dbReference>
<keyword evidence="2" id="KW-1185">Reference proteome</keyword>
<dbReference type="Proteomes" id="UP000006443">
    <property type="component" value="Unassembled WGS sequence"/>
</dbReference>